<evidence type="ECO:0000313" key="4">
    <source>
        <dbReference type="EMBL" id="CAH0555444.1"/>
    </source>
</evidence>
<proteinExistence type="inferred from homology"/>
<dbReference type="EMBL" id="OV121135">
    <property type="protein sequence ID" value="CAH0555444.1"/>
    <property type="molecule type" value="Genomic_DNA"/>
</dbReference>
<evidence type="ECO:0000256" key="1">
    <source>
        <dbReference type="ARBA" id="ARBA00022490"/>
    </source>
</evidence>
<accession>A0A9P0B1P7</accession>
<keyword evidence="5" id="KW-1185">Reference proteome</keyword>
<comment type="subcellular location">
    <subcellularLocation>
        <location evidence="3">Cytoplasm</location>
    </subcellularLocation>
</comment>
<organism evidence="4 5">
    <name type="scientific">Brassicogethes aeneus</name>
    <name type="common">Rape pollen beetle</name>
    <name type="synonym">Meligethes aeneus</name>
    <dbReference type="NCBI Taxonomy" id="1431903"/>
    <lineage>
        <taxon>Eukaryota</taxon>
        <taxon>Metazoa</taxon>
        <taxon>Ecdysozoa</taxon>
        <taxon>Arthropoda</taxon>
        <taxon>Hexapoda</taxon>
        <taxon>Insecta</taxon>
        <taxon>Pterygota</taxon>
        <taxon>Neoptera</taxon>
        <taxon>Endopterygota</taxon>
        <taxon>Coleoptera</taxon>
        <taxon>Polyphaga</taxon>
        <taxon>Cucujiformia</taxon>
        <taxon>Nitidulidae</taxon>
        <taxon>Meligethinae</taxon>
        <taxon>Brassicogethes</taxon>
    </lineage>
</organism>
<evidence type="ECO:0000256" key="3">
    <source>
        <dbReference type="HAMAP-Rule" id="MF_03054"/>
    </source>
</evidence>
<dbReference type="InterPro" id="IPR019407">
    <property type="entry name" value="CTU2"/>
</dbReference>
<comment type="similarity">
    <text evidence="3">Belongs to the CTU2/NCS2 family.</text>
</comment>
<evidence type="ECO:0000256" key="2">
    <source>
        <dbReference type="ARBA" id="ARBA00022694"/>
    </source>
</evidence>
<dbReference type="Gene3D" id="3.40.50.620">
    <property type="entry name" value="HUPs"/>
    <property type="match status" value="1"/>
</dbReference>
<dbReference type="GO" id="GO:0016783">
    <property type="term" value="F:sulfurtransferase activity"/>
    <property type="evidence" value="ECO:0007669"/>
    <property type="project" value="TreeGrafter"/>
</dbReference>
<dbReference type="GO" id="GO:0032447">
    <property type="term" value="P:protein urmylation"/>
    <property type="evidence" value="ECO:0007669"/>
    <property type="project" value="UniProtKB-UniRule"/>
</dbReference>
<dbReference type="SUPFAM" id="SSF52402">
    <property type="entry name" value="Adenine nucleotide alpha hydrolases-like"/>
    <property type="match status" value="1"/>
</dbReference>
<dbReference type="PANTHER" id="PTHR20882">
    <property type="entry name" value="CYTOPLASMIC TRNA 2-THIOLATION PROTEIN 2"/>
    <property type="match status" value="1"/>
</dbReference>
<keyword evidence="2 3" id="KW-0819">tRNA processing</keyword>
<dbReference type="OrthoDB" id="25129at2759"/>
<name>A0A9P0B1P7_BRAAE</name>
<gene>
    <name evidence="4" type="ORF">MELIAE_LOCUS6815</name>
</gene>
<dbReference type="Proteomes" id="UP001154078">
    <property type="component" value="Chromosome 4"/>
</dbReference>
<reference evidence="4" key="1">
    <citation type="submission" date="2021-12" db="EMBL/GenBank/DDBJ databases">
        <authorList>
            <person name="King R."/>
        </authorList>
    </citation>
    <scope>NUCLEOTIDE SEQUENCE</scope>
</reference>
<keyword evidence="1 3" id="KW-0963">Cytoplasm</keyword>
<sequence>MCSVGDENFETEEEKCMPAGGKITLANTKCNKCRENDPIVVLRSKDAYCEACFLAGATHKFKALLGKHKLIRPNDKVLIHHQIGHPSTALLHFLRCGLDLTTHKKLRFDVIFVYVEDNSQFTVDYRKEVLKKIENEIKLFKFVIKFVSFNDYIVNNNKLGDIVDNPDNLTLNEDDKININNIFVSKLNKTNKNDILHIKKRNLLIEIAKNLNCKFILTPEISSDIASQLLGEISLGRGSHVPIDTGFCDDRNQDVKILRPLRLFDMKELAFYNKLNSLDPISIKQTEINPYSSVQDLMKKFVNDLQVNYPATVTTIMKTGDKLAINDNGKQKCQLCMGPILNSNEELSSAESTSFSHWVSTQKPDNSKEKSRQEKYDSILKHYKVSENNNYCYSCKKIEGSIKS</sequence>
<dbReference type="GO" id="GO:0016779">
    <property type="term" value="F:nucleotidyltransferase activity"/>
    <property type="evidence" value="ECO:0007669"/>
    <property type="project" value="UniProtKB-UniRule"/>
</dbReference>
<comment type="function">
    <text evidence="3">Plays a central role in 2-thiolation of mcm(5)S(2)U at tRNA wobble positions of tRNA(Lys), tRNA(Glu) and tRNA(Gln). May act by forming a heterodimer with NCS6/CTU1 that ligates sulfur from thiocarboxylated URM1 onto the uridine of tRNAs at wobble position.</text>
</comment>
<evidence type="ECO:0000313" key="5">
    <source>
        <dbReference type="Proteomes" id="UP001154078"/>
    </source>
</evidence>
<dbReference type="Pfam" id="PF10288">
    <property type="entry name" value="CTU2"/>
    <property type="match status" value="1"/>
</dbReference>
<dbReference type="GO" id="GO:0002143">
    <property type="term" value="P:tRNA wobble position uridine thiolation"/>
    <property type="evidence" value="ECO:0007669"/>
    <property type="project" value="TreeGrafter"/>
</dbReference>
<dbReference type="PANTHER" id="PTHR20882:SF14">
    <property type="entry name" value="CYTOPLASMIC TRNA 2-THIOLATION PROTEIN 2"/>
    <property type="match status" value="1"/>
</dbReference>
<dbReference type="GO" id="GO:0005829">
    <property type="term" value="C:cytosol"/>
    <property type="evidence" value="ECO:0007669"/>
    <property type="project" value="TreeGrafter"/>
</dbReference>
<dbReference type="HAMAP" id="MF_03054">
    <property type="entry name" value="CTU2"/>
    <property type="match status" value="1"/>
</dbReference>
<dbReference type="GO" id="GO:0000049">
    <property type="term" value="F:tRNA binding"/>
    <property type="evidence" value="ECO:0007669"/>
    <property type="project" value="InterPro"/>
</dbReference>
<comment type="pathway">
    <text evidence="3">tRNA modification; 5-methoxycarbonylmethyl-2-thiouridine-tRNA biosynthesis.</text>
</comment>
<dbReference type="InterPro" id="IPR014729">
    <property type="entry name" value="Rossmann-like_a/b/a_fold"/>
</dbReference>
<protein>
    <recommendedName>
        <fullName evidence="3">Cytoplasmic tRNA 2-thiolation protein 2</fullName>
    </recommendedName>
</protein>
<dbReference type="AlphaFoldDB" id="A0A9P0B1P7"/>